<keyword evidence="1" id="KW-0812">Transmembrane</keyword>
<dbReference type="Proteomes" id="UP000002316">
    <property type="component" value="Chromosome 9"/>
</dbReference>
<keyword evidence="1" id="KW-1133">Transmembrane helix</keyword>
<evidence type="ECO:0000313" key="2">
    <source>
        <dbReference type="EMBL" id="CBH14153.1"/>
    </source>
</evidence>
<dbReference type="EMBL" id="FN554972">
    <property type="protein sequence ID" value="CBH14153.1"/>
    <property type="molecule type" value="Genomic_DNA"/>
</dbReference>
<dbReference type="GeneID" id="23860219"/>
<organism evidence="2 3">
    <name type="scientific">Trypanosoma brucei gambiense (strain MHOM/CI/86/DAL972)</name>
    <dbReference type="NCBI Taxonomy" id="679716"/>
    <lineage>
        <taxon>Eukaryota</taxon>
        <taxon>Discoba</taxon>
        <taxon>Euglenozoa</taxon>
        <taxon>Kinetoplastea</taxon>
        <taxon>Metakinetoplastina</taxon>
        <taxon>Trypanosomatida</taxon>
        <taxon>Trypanosomatidae</taxon>
        <taxon>Trypanosoma</taxon>
    </lineage>
</organism>
<gene>
    <name evidence="2" type="ORF">TbgDal_IX2280</name>
</gene>
<sequence>MCMRSGGVINLSILSTGNESVRVHFFLSFPSVCVLFSFFLFFLKKRKERGKHVECSMAYYFSLPVWSVHLKGLQAKFVIAFVCLCGCVFMCVQQIFCFSFFFYFCSFIGYGKTKVLDRR</sequence>
<dbReference type="RefSeq" id="XP_011776424.1">
    <property type="nucleotide sequence ID" value="XM_011778122.1"/>
</dbReference>
<evidence type="ECO:0000313" key="3">
    <source>
        <dbReference type="Proteomes" id="UP000002316"/>
    </source>
</evidence>
<name>C9ZXK9_TRYB9</name>
<reference evidence="3" key="1">
    <citation type="journal article" date="2010" name="PLoS Negl. Trop. Dis.">
        <title>The genome sequence of Trypanosoma brucei gambiense, causative agent of chronic human african trypanosomiasis.</title>
        <authorList>
            <person name="Jackson A.P."/>
            <person name="Sanders M."/>
            <person name="Berry A."/>
            <person name="McQuillan J."/>
            <person name="Aslett M.A."/>
            <person name="Quail M.A."/>
            <person name="Chukualim B."/>
            <person name="Capewell P."/>
            <person name="MacLeod A."/>
            <person name="Melville S.E."/>
            <person name="Gibson W."/>
            <person name="Barry J.D."/>
            <person name="Berriman M."/>
            <person name="Hertz-Fowler C."/>
        </authorList>
    </citation>
    <scope>NUCLEOTIDE SEQUENCE [LARGE SCALE GENOMIC DNA]</scope>
    <source>
        <strain evidence="3">MHOM/CI/86/DAL972</strain>
    </source>
</reference>
<dbReference type="KEGG" id="tbg:TbgDal_IX2280"/>
<feature type="transmembrane region" description="Helical" evidence="1">
    <location>
        <begin position="77"/>
        <end position="110"/>
    </location>
</feature>
<keyword evidence="1" id="KW-0472">Membrane</keyword>
<protein>
    <submittedName>
        <fullName evidence="2">Uncharacterized protein</fullName>
    </submittedName>
</protein>
<feature type="transmembrane region" description="Helical" evidence="1">
    <location>
        <begin position="23"/>
        <end position="43"/>
    </location>
</feature>
<proteinExistence type="predicted"/>
<dbReference type="AlphaFoldDB" id="C9ZXK9"/>
<evidence type="ECO:0000256" key="1">
    <source>
        <dbReference type="SAM" id="Phobius"/>
    </source>
</evidence>
<accession>C9ZXK9</accession>